<reference evidence="8 9" key="1">
    <citation type="submission" date="2016-10" db="EMBL/GenBank/DDBJ databases">
        <title>The whole genome sequencing and assembly of Bacillus simplex DSM 1321 strain.</title>
        <authorList>
            <person name="Park M.-K."/>
            <person name="Lee Y.-J."/>
            <person name="Yi H."/>
            <person name="Bahn Y.-S."/>
            <person name="Kim J.F."/>
            <person name="Lee D.-W."/>
        </authorList>
    </citation>
    <scope>NUCLEOTIDE SEQUENCE [LARGE SCALE GENOMIC DNA]</scope>
    <source>
        <strain evidence="8 9">DSM 1321</strain>
    </source>
</reference>
<evidence type="ECO:0000313" key="8">
    <source>
        <dbReference type="EMBL" id="ASS92839.1"/>
    </source>
</evidence>
<name>A0A223EC49_9BACI</name>
<sequence length="137" mass="14901">MFENIIDVQEVLLTLYYFVVLGLVSIACMWIFAKLTPYKDFELIRNGNIAVAIQFAGKILGITHIMSVAVNTNDSLLGAAVWGIIGFILMVVGYFIFEIATPKLDVRKEIEKGKVSVGIIAASISLAISFIISGAIS</sequence>
<keyword evidence="3" id="KW-1003">Cell membrane</keyword>
<proteinExistence type="inferred from homology"/>
<feature type="transmembrane region" description="Helical" evidence="7">
    <location>
        <begin position="15"/>
        <end position="35"/>
    </location>
</feature>
<dbReference type="RefSeq" id="WP_063236478.1">
    <property type="nucleotide sequence ID" value="NZ_BCVO01000056.1"/>
</dbReference>
<dbReference type="Pfam" id="PF03994">
    <property type="entry name" value="DUF350"/>
    <property type="match status" value="1"/>
</dbReference>
<accession>A0A223EC49</accession>
<gene>
    <name evidence="8" type="ORF">BS1321_01915</name>
</gene>
<evidence type="ECO:0000256" key="2">
    <source>
        <dbReference type="ARBA" id="ARBA00005779"/>
    </source>
</evidence>
<feature type="transmembrane region" description="Helical" evidence="7">
    <location>
        <begin position="47"/>
        <end position="70"/>
    </location>
</feature>
<protein>
    <recommendedName>
        <fullName evidence="10">DUF350 domain-containing protein</fullName>
    </recommendedName>
</protein>
<evidence type="ECO:0008006" key="10">
    <source>
        <dbReference type="Google" id="ProtNLM"/>
    </source>
</evidence>
<evidence type="ECO:0000256" key="5">
    <source>
        <dbReference type="ARBA" id="ARBA00022989"/>
    </source>
</evidence>
<dbReference type="OrthoDB" id="2352756at2"/>
<dbReference type="GeneID" id="56471479"/>
<evidence type="ECO:0000256" key="1">
    <source>
        <dbReference type="ARBA" id="ARBA00004651"/>
    </source>
</evidence>
<dbReference type="PANTHER" id="PTHR40043:SF1">
    <property type="entry name" value="UPF0719 INNER MEMBRANE PROTEIN YJFL"/>
    <property type="match status" value="1"/>
</dbReference>
<dbReference type="EMBL" id="CP017704">
    <property type="protein sequence ID" value="ASS92839.1"/>
    <property type="molecule type" value="Genomic_DNA"/>
</dbReference>
<evidence type="ECO:0000256" key="6">
    <source>
        <dbReference type="ARBA" id="ARBA00023136"/>
    </source>
</evidence>
<dbReference type="InterPro" id="IPR007140">
    <property type="entry name" value="DUF350"/>
</dbReference>
<dbReference type="AlphaFoldDB" id="A0A223EC49"/>
<evidence type="ECO:0000256" key="3">
    <source>
        <dbReference type="ARBA" id="ARBA00022475"/>
    </source>
</evidence>
<evidence type="ECO:0000313" key="9">
    <source>
        <dbReference type="Proteomes" id="UP000214618"/>
    </source>
</evidence>
<dbReference type="PANTHER" id="PTHR40043">
    <property type="entry name" value="UPF0719 INNER MEMBRANE PROTEIN YJFL"/>
    <property type="match status" value="1"/>
</dbReference>
<comment type="subcellular location">
    <subcellularLocation>
        <location evidence="1">Cell membrane</location>
        <topology evidence="1">Multi-pass membrane protein</topology>
    </subcellularLocation>
</comment>
<dbReference type="Proteomes" id="UP000214618">
    <property type="component" value="Chromosome"/>
</dbReference>
<feature type="transmembrane region" description="Helical" evidence="7">
    <location>
        <begin position="117"/>
        <end position="136"/>
    </location>
</feature>
<comment type="similarity">
    <text evidence="2">Belongs to the UPF0719 family.</text>
</comment>
<feature type="transmembrane region" description="Helical" evidence="7">
    <location>
        <begin position="76"/>
        <end position="97"/>
    </location>
</feature>
<dbReference type="GO" id="GO:0005886">
    <property type="term" value="C:plasma membrane"/>
    <property type="evidence" value="ECO:0007669"/>
    <property type="project" value="UniProtKB-SubCell"/>
</dbReference>
<evidence type="ECO:0000256" key="4">
    <source>
        <dbReference type="ARBA" id="ARBA00022692"/>
    </source>
</evidence>
<keyword evidence="5 7" id="KW-1133">Transmembrane helix</keyword>
<keyword evidence="4 7" id="KW-0812">Transmembrane</keyword>
<keyword evidence="6 7" id="KW-0472">Membrane</keyword>
<organism evidence="8 9">
    <name type="scientific">Peribacillus simplex NBRC 15720 = DSM 1321</name>
    <dbReference type="NCBI Taxonomy" id="1349754"/>
    <lineage>
        <taxon>Bacteria</taxon>
        <taxon>Bacillati</taxon>
        <taxon>Bacillota</taxon>
        <taxon>Bacilli</taxon>
        <taxon>Bacillales</taxon>
        <taxon>Bacillaceae</taxon>
        <taxon>Peribacillus</taxon>
    </lineage>
</organism>
<evidence type="ECO:0000256" key="7">
    <source>
        <dbReference type="SAM" id="Phobius"/>
    </source>
</evidence>